<evidence type="ECO:0000313" key="1">
    <source>
        <dbReference type="EMBL" id="DAD78850.1"/>
    </source>
</evidence>
<organism evidence="1">
    <name type="scientific">Myoviridae sp. ct1Js5</name>
    <dbReference type="NCBI Taxonomy" id="2826601"/>
    <lineage>
        <taxon>Viruses</taxon>
        <taxon>Duplodnaviria</taxon>
        <taxon>Heunggongvirae</taxon>
        <taxon>Uroviricota</taxon>
        <taxon>Caudoviricetes</taxon>
    </lineage>
</organism>
<dbReference type="EMBL" id="BK014852">
    <property type="protein sequence ID" value="DAD78850.1"/>
    <property type="molecule type" value="Genomic_DNA"/>
</dbReference>
<sequence length="42" mass="4772">MESRISAYTEALSLDTFLQILTFEQRLAACQYRAGHTDKVPP</sequence>
<protein>
    <submittedName>
        <fullName evidence="1">Uncharacterized protein</fullName>
    </submittedName>
</protein>
<accession>A0A8S5M9C6</accession>
<name>A0A8S5M9C6_9CAUD</name>
<reference evidence="1" key="1">
    <citation type="journal article" date="2021" name="Proc. Natl. Acad. Sci. U.S.A.">
        <title>A Catalog of Tens of Thousands of Viruses from Human Metagenomes Reveals Hidden Associations with Chronic Diseases.</title>
        <authorList>
            <person name="Tisza M.J."/>
            <person name="Buck C.B."/>
        </authorList>
    </citation>
    <scope>NUCLEOTIDE SEQUENCE</scope>
    <source>
        <strain evidence="1">Ct1Js5</strain>
    </source>
</reference>
<proteinExistence type="predicted"/>